<keyword evidence="2" id="KW-1185">Reference proteome</keyword>
<gene>
    <name evidence="1" type="ORF">QWY13_08890</name>
</gene>
<proteinExistence type="predicted"/>
<dbReference type="Proteomes" id="UP001172142">
    <property type="component" value="Unassembled WGS sequence"/>
</dbReference>
<dbReference type="EMBL" id="JAUJWU010000002">
    <property type="protein sequence ID" value="MDN7245616.1"/>
    <property type="molecule type" value="Genomic_DNA"/>
</dbReference>
<name>A0ABT8NCP4_9BACL</name>
<comment type="caution">
    <text evidence="1">The sequence shown here is derived from an EMBL/GenBank/DDBJ whole genome shotgun (WGS) entry which is preliminary data.</text>
</comment>
<protein>
    <recommendedName>
        <fullName evidence="3">DUF4825 domain-containing protein</fullName>
    </recommendedName>
</protein>
<sequence>MRKKVVLVISFILILGVAYTWFYMNQYAIEPEEDAIHTGLADWQTSGEQTGFQFKILGITPINQTNTHIVLFETDDHNIGYARLLKGWNGKYKITNSGWGTNLVKYVDIQTNEGMYGILIGKNPGLEIDHIVAESPDKEFGFTAAVSNAETFVRYQKLPSRLKEAFPADITLYDDSGKILNPLRKEW</sequence>
<evidence type="ECO:0000313" key="2">
    <source>
        <dbReference type="Proteomes" id="UP001172142"/>
    </source>
</evidence>
<evidence type="ECO:0000313" key="1">
    <source>
        <dbReference type="EMBL" id="MDN7245616.1"/>
    </source>
</evidence>
<evidence type="ECO:0008006" key="3">
    <source>
        <dbReference type="Google" id="ProtNLM"/>
    </source>
</evidence>
<accession>A0ABT8NCP4</accession>
<organism evidence="1 2">
    <name type="scientific">Planococcus shenhongbingii</name>
    <dbReference type="NCBI Taxonomy" id="3058398"/>
    <lineage>
        <taxon>Bacteria</taxon>
        <taxon>Bacillati</taxon>
        <taxon>Bacillota</taxon>
        <taxon>Bacilli</taxon>
        <taxon>Bacillales</taxon>
        <taxon>Caryophanaceae</taxon>
        <taxon>Planococcus</taxon>
    </lineage>
</organism>
<reference evidence="1 2" key="1">
    <citation type="submission" date="2023-07" db="EMBL/GenBank/DDBJ databases">
        <title>Novel species in genus Planococcus.</title>
        <authorList>
            <person name="Ning S."/>
        </authorList>
    </citation>
    <scope>NUCLEOTIDE SEQUENCE [LARGE SCALE GENOMIC DNA]</scope>
    <source>
        <strain evidence="1 2">N017</strain>
    </source>
</reference>
<dbReference type="RefSeq" id="WP_301856256.1">
    <property type="nucleotide sequence ID" value="NZ_JAUJWU010000002.1"/>
</dbReference>